<sequence length="190" mass="20711">MKNDVSNALFLVLAFVLGCLFMRITTSTTEGFAQRNAEGVSEGFADNCGRCSNTREACNCPNGPTCPVIDWSKYVLKASIPPCPEQPDLSRYMLKTECPAPPDMSRYVLKSAVPACPPCISTCNKPCKIGECPPCPRPRCPLPNCPEPKPCPPCASVEPPRCPEPRVNCKAEYERSPWAVRPMLASMGPM</sequence>
<dbReference type="AlphaFoldDB" id="A0A6C0E710"/>
<reference evidence="1" key="1">
    <citation type="journal article" date="2020" name="Nature">
        <title>Giant virus diversity and host interactions through global metagenomics.</title>
        <authorList>
            <person name="Schulz F."/>
            <person name="Roux S."/>
            <person name="Paez-Espino D."/>
            <person name="Jungbluth S."/>
            <person name="Walsh D.A."/>
            <person name="Denef V.J."/>
            <person name="McMahon K.D."/>
            <person name="Konstantinidis K.T."/>
            <person name="Eloe-Fadrosh E.A."/>
            <person name="Kyrpides N.C."/>
            <person name="Woyke T."/>
        </authorList>
    </citation>
    <scope>NUCLEOTIDE SEQUENCE</scope>
    <source>
        <strain evidence="1">GVMAG-M-3300023179-138</strain>
    </source>
</reference>
<accession>A0A6C0E710</accession>
<evidence type="ECO:0000313" key="1">
    <source>
        <dbReference type="EMBL" id="QHT24360.1"/>
    </source>
</evidence>
<dbReference type="PROSITE" id="PS51257">
    <property type="entry name" value="PROKAR_LIPOPROTEIN"/>
    <property type="match status" value="1"/>
</dbReference>
<proteinExistence type="predicted"/>
<name>A0A6C0E710_9ZZZZ</name>
<protein>
    <submittedName>
        <fullName evidence="1">Uncharacterized protein</fullName>
    </submittedName>
</protein>
<organism evidence="1">
    <name type="scientific">viral metagenome</name>
    <dbReference type="NCBI Taxonomy" id="1070528"/>
    <lineage>
        <taxon>unclassified sequences</taxon>
        <taxon>metagenomes</taxon>
        <taxon>organismal metagenomes</taxon>
    </lineage>
</organism>
<dbReference type="EMBL" id="MN739744">
    <property type="protein sequence ID" value="QHT24360.1"/>
    <property type="molecule type" value="Genomic_DNA"/>
</dbReference>